<dbReference type="EMBL" id="LSBI01000009">
    <property type="protein sequence ID" value="OAQ81171.1"/>
    <property type="molecule type" value="Genomic_DNA"/>
</dbReference>
<dbReference type="Proteomes" id="UP000078340">
    <property type="component" value="Unassembled WGS sequence"/>
</dbReference>
<dbReference type="GO" id="GO:0016805">
    <property type="term" value="F:dipeptidase activity"/>
    <property type="evidence" value="ECO:0007669"/>
    <property type="project" value="TreeGrafter"/>
</dbReference>
<dbReference type="RefSeq" id="XP_018175015.1">
    <property type="nucleotide sequence ID" value="XM_018326695.1"/>
</dbReference>
<evidence type="ECO:0000256" key="1">
    <source>
        <dbReference type="SAM" id="SignalP"/>
    </source>
</evidence>
<reference evidence="2" key="2">
    <citation type="submission" date="2023-11" db="EMBL/GenBank/DDBJ databases">
        <authorList>
            <person name="Beijen E."/>
            <person name="Ohm R.A."/>
        </authorList>
    </citation>
    <scope>NUCLEOTIDE SEQUENCE</scope>
    <source>
        <strain evidence="2">CBS 150709</strain>
    </source>
</reference>
<gene>
    <name evidence="2" type="ORF">Purlil1_7722</name>
    <name evidence="3" type="ORF">VFPBJ_09516</name>
    <name evidence="4" type="ORF">VFPFJ_09626</name>
</gene>
<dbReference type="OrthoDB" id="6119954at2759"/>
<dbReference type="PANTHER" id="PTHR30575">
    <property type="entry name" value="PEPTIDASE M20"/>
    <property type="match status" value="1"/>
</dbReference>
<evidence type="ECO:0000313" key="4">
    <source>
        <dbReference type="EMBL" id="OAQ81171.1"/>
    </source>
</evidence>
<dbReference type="InterPro" id="IPR052030">
    <property type="entry name" value="Peptidase_M20/M20A_hydrolases"/>
</dbReference>
<accession>A0A179GDU4</accession>
<sequence length="503" mass="53939">MLMRSTLLLATAAVARAVDLSTLPGFLINASTSAWQPLKDIAVDIYNNPELGLNEHHAHDLIVNHFSSVNGWKVTPHAYGMDTSFSLVYEHRPQGFDGELTTIGIIAEYDALVIGHACGHNHIALNAITVATLASEALVKYDIPGRLHVLGCPDEENAAGKYTLDQRGAFKDSEIWIMAHPTSASAFQPMNSRLNSFARFTGKTHQEAVRKAYEAMVVVQGLKGTLPGNASSAASIENVGVYAVNVVQENISLGVAGSDIATVNATVASLLTSNFPKVSYVVKDDSHGVAINITGPGGHASETTQGALDLSVKTFGAFSNNSAITFYLPGNITAKELDITVDMRTRYTHDIPAVAKVVDKAIGSLSRGITHDIKYPALEVTPYLPQAVINLLATPDYNLTDWKISDFAPASSDASWPQSAVVDPATHELLSAGSVVIHANYRICDPTPGSICAFNHEPLFREVSGTEYSYTQTEIVARALSQIVVELLADVDMYKQATAIIHN</sequence>
<proteinExistence type="predicted"/>
<dbReference type="SUPFAM" id="SSF53187">
    <property type="entry name" value="Zn-dependent exopeptidases"/>
    <property type="match status" value="1"/>
</dbReference>
<feature type="signal peptide" evidence="1">
    <location>
        <begin position="1"/>
        <end position="17"/>
    </location>
</feature>
<keyword evidence="1" id="KW-0732">Signal</keyword>
<comment type="caution">
    <text evidence="3">The sequence shown here is derived from an EMBL/GenBank/DDBJ whole genome shotgun (WGS) entry which is preliminary data.</text>
</comment>
<keyword evidence="3" id="KW-0378">Hydrolase</keyword>
<evidence type="ECO:0000313" key="6">
    <source>
        <dbReference type="Proteomes" id="UP001287286"/>
    </source>
</evidence>
<dbReference type="Gene3D" id="3.40.630.10">
    <property type="entry name" value="Zn peptidases"/>
    <property type="match status" value="1"/>
</dbReference>
<dbReference type="GeneID" id="28891744"/>
<reference evidence="2 6" key="3">
    <citation type="journal article" date="2024" name="Microbiol. Resour. Announc.">
        <title>Genome annotations for the ascomycete fungi Trichoderma harzianum, Trichoderma aggressivum, and Purpureocillium lilacinum.</title>
        <authorList>
            <person name="Beijen E.P.W."/>
            <person name="Ohm R.A."/>
        </authorList>
    </citation>
    <scope>NUCLEOTIDE SEQUENCE [LARGE SCALE GENOMIC DNA]</scope>
    <source>
        <strain evidence="2 6">CBS 150709</strain>
    </source>
</reference>
<dbReference type="EMBL" id="JAWRVI010000028">
    <property type="protein sequence ID" value="KAK4087964.1"/>
    <property type="molecule type" value="Genomic_DNA"/>
</dbReference>
<dbReference type="EMBL" id="LSBH01000008">
    <property type="protein sequence ID" value="OAQ75543.1"/>
    <property type="molecule type" value="Genomic_DNA"/>
</dbReference>
<organism evidence="3 5">
    <name type="scientific">Purpureocillium lilacinum</name>
    <name type="common">Paecilomyces lilacinus</name>
    <dbReference type="NCBI Taxonomy" id="33203"/>
    <lineage>
        <taxon>Eukaryota</taxon>
        <taxon>Fungi</taxon>
        <taxon>Dikarya</taxon>
        <taxon>Ascomycota</taxon>
        <taxon>Pezizomycotina</taxon>
        <taxon>Sordariomycetes</taxon>
        <taxon>Hypocreomycetidae</taxon>
        <taxon>Hypocreales</taxon>
        <taxon>Ophiocordycipitaceae</taxon>
        <taxon>Purpureocillium</taxon>
    </lineage>
</organism>
<evidence type="ECO:0000313" key="5">
    <source>
        <dbReference type="Proteomes" id="UP000078240"/>
    </source>
</evidence>
<dbReference type="PANTHER" id="PTHR30575:SF0">
    <property type="entry name" value="XAA-ARG DIPEPTIDASE"/>
    <property type="match status" value="1"/>
</dbReference>
<protein>
    <submittedName>
        <fullName evidence="3">Proteinrelated to amidohydrolase</fullName>
    </submittedName>
</protein>
<dbReference type="OMA" id="CAFNHEP"/>
<keyword evidence="6" id="KW-1185">Reference proteome</keyword>
<name>A0A179GDU4_PURLI</name>
<feature type="chain" id="PRO_5010455922" evidence="1">
    <location>
        <begin position="18"/>
        <end position="503"/>
    </location>
</feature>
<dbReference type="KEGG" id="plj:28891744"/>
<reference evidence="3 5" key="1">
    <citation type="submission" date="2016-01" db="EMBL/GenBank/DDBJ databases">
        <title>Biosynthesis of antibiotic leucinostatins and their inhibition on Phytophthora in bio-control Purpureocillium lilacinum.</title>
        <authorList>
            <person name="Wang G."/>
            <person name="Liu Z."/>
            <person name="Lin R."/>
            <person name="Li E."/>
            <person name="Mao Z."/>
            <person name="Ling J."/>
            <person name="Yin W."/>
            <person name="Xie B."/>
        </authorList>
    </citation>
    <scope>NUCLEOTIDE SEQUENCE [LARGE SCALE GENOMIC DNA]</scope>
    <source>
        <strain evidence="3">PLBJ-1</strain>
        <strain evidence="4">PLFJ-1</strain>
    </source>
</reference>
<dbReference type="Gene3D" id="3.30.70.360">
    <property type="match status" value="1"/>
</dbReference>
<evidence type="ECO:0000313" key="2">
    <source>
        <dbReference type="EMBL" id="KAK4087964.1"/>
    </source>
</evidence>
<evidence type="ECO:0000313" key="3">
    <source>
        <dbReference type="EMBL" id="OAQ75543.1"/>
    </source>
</evidence>
<dbReference type="Proteomes" id="UP000078240">
    <property type="component" value="Unassembled WGS sequence"/>
</dbReference>
<dbReference type="Proteomes" id="UP001287286">
    <property type="component" value="Unassembled WGS sequence"/>
</dbReference>
<dbReference type="AlphaFoldDB" id="A0A179GDU4"/>